<dbReference type="OrthoDB" id="2693371at2759"/>
<organism evidence="1 2">
    <name type="scientific">Pisolithus tinctorius Marx 270</name>
    <dbReference type="NCBI Taxonomy" id="870435"/>
    <lineage>
        <taxon>Eukaryota</taxon>
        <taxon>Fungi</taxon>
        <taxon>Dikarya</taxon>
        <taxon>Basidiomycota</taxon>
        <taxon>Agaricomycotina</taxon>
        <taxon>Agaricomycetes</taxon>
        <taxon>Agaricomycetidae</taxon>
        <taxon>Boletales</taxon>
        <taxon>Sclerodermatineae</taxon>
        <taxon>Pisolithaceae</taxon>
        <taxon>Pisolithus</taxon>
    </lineage>
</organism>
<name>A0A0C3IB55_PISTI</name>
<keyword evidence="2" id="KW-1185">Reference proteome</keyword>
<reference evidence="1 2" key="1">
    <citation type="submission" date="2014-04" db="EMBL/GenBank/DDBJ databases">
        <authorList>
            <consortium name="DOE Joint Genome Institute"/>
            <person name="Kuo A."/>
            <person name="Kohler A."/>
            <person name="Costa M.D."/>
            <person name="Nagy L.G."/>
            <person name="Floudas D."/>
            <person name="Copeland A."/>
            <person name="Barry K.W."/>
            <person name="Cichocki N."/>
            <person name="Veneault-Fourrey C."/>
            <person name="LaButti K."/>
            <person name="Lindquist E.A."/>
            <person name="Lipzen A."/>
            <person name="Lundell T."/>
            <person name="Morin E."/>
            <person name="Murat C."/>
            <person name="Sun H."/>
            <person name="Tunlid A."/>
            <person name="Henrissat B."/>
            <person name="Grigoriev I.V."/>
            <person name="Hibbett D.S."/>
            <person name="Martin F."/>
            <person name="Nordberg H.P."/>
            <person name="Cantor M.N."/>
            <person name="Hua S.X."/>
        </authorList>
    </citation>
    <scope>NUCLEOTIDE SEQUENCE [LARGE SCALE GENOMIC DNA]</scope>
    <source>
        <strain evidence="1 2">Marx 270</strain>
    </source>
</reference>
<protein>
    <submittedName>
        <fullName evidence="1">Uncharacterized protein</fullName>
    </submittedName>
</protein>
<dbReference type="InParanoid" id="A0A0C3IB55"/>
<sequence>HDLIVDVRVPPVIDTVVGVDSEAGLDATLTKICASPRDPVAYILERLDEKDVLLMDGEVFGYLGPRCDS</sequence>
<proteinExistence type="predicted"/>
<evidence type="ECO:0000313" key="1">
    <source>
        <dbReference type="EMBL" id="KIN94292.1"/>
    </source>
</evidence>
<dbReference type="HOGENOM" id="CLU_2782907_0_0_1"/>
<dbReference type="Proteomes" id="UP000054217">
    <property type="component" value="Unassembled WGS sequence"/>
</dbReference>
<dbReference type="EMBL" id="KN832104">
    <property type="protein sequence ID" value="KIN94292.1"/>
    <property type="molecule type" value="Genomic_DNA"/>
</dbReference>
<accession>A0A0C3IB55</accession>
<evidence type="ECO:0000313" key="2">
    <source>
        <dbReference type="Proteomes" id="UP000054217"/>
    </source>
</evidence>
<feature type="non-terminal residue" evidence="1">
    <location>
        <position position="1"/>
    </location>
</feature>
<gene>
    <name evidence="1" type="ORF">M404DRAFT_1008470</name>
</gene>
<reference evidence="2" key="2">
    <citation type="submission" date="2015-01" db="EMBL/GenBank/DDBJ databases">
        <title>Evolutionary Origins and Diversification of the Mycorrhizal Mutualists.</title>
        <authorList>
            <consortium name="DOE Joint Genome Institute"/>
            <consortium name="Mycorrhizal Genomics Consortium"/>
            <person name="Kohler A."/>
            <person name="Kuo A."/>
            <person name="Nagy L.G."/>
            <person name="Floudas D."/>
            <person name="Copeland A."/>
            <person name="Barry K.W."/>
            <person name="Cichocki N."/>
            <person name="Veneault-Fourrey C."/>
            <person name="LaButti K."/>
            <person name="Lindquist E.A."/>
            <person name="Lipzen A."/>
            <person name="Lundell T."/>
            <person name="Morin E."/>
            <person name="Murat C."/>
            <person name="Riley R."/>
            <person name="Ohm R."/>
            <person name="Sun H."/>
            <person name="Tunlid A."/>
            <person name="Henrissat B."/>
            <person name="Grigoriev I.V."/>
            <person name="Hibbett D.S."/>
            <person name="Martin F."/>
        </authorList>
    </citation>
    <scope>NUCLEOTIDE SEQUENCE [LARGE SCALE GENOMIC DNA]</scope>
    <source>
        <strain evidence="2">Marx 270</strain>
    </source>
</reference>
<dbReference type="AlphaFoldDB" id="A0A0C3IB55"/>